<evidence type="ECO:0000313" key="13">
    <source>
        <dbReference type="EMBL" id="CAB4541726.1"/>
    </source>
</evidence>
<dbReference type="EMBL" id="CAEZSL010000061">
    <property type="protein sequence ID" value="CAB4541726.1"/>
    <property type="molecule type" value="Genomic_DNA"/>
</dbReference>
<dbReference type="GO" id="GO:0045259">
    <property type="term" value="C:proton-transporting ATP synthase complex"/>
    <property type="evidence" value="ECO:0007669"/>
    <property type="project" value="UniProtKB-KW"/>
</dbReference>
<evidence type="ECO:0000256" key="7">
    <source>
        <dbReference type="ARBA" id="ARBA00022781"/>
    </source>
</evidence>
<comment type="subcellular location">
    <subcellularLocation>
        <location evidence="2">Endomembrane system</location>
    </subcellularLocation>
    <subcellularLocation>
        <location evidence="1">Membrane</location>
        <topology evidence="1">Single-pass membrane protein</topology>
    </subcellularLocation>
</comment>
<evidence type="ECO:0000256" key="10">
    <source>
        <dbReference type="ARBA" id="ARBA00023136"/>
    </source>
</evidence>
<proteinExistence type="inferred from homology"/>
<sequence>MLTAVVIRSGEALRVHFVTSESDSGEHEMNPADCAFEPETYPPEGEAFSVEFCGTGPSPIIPEMKELAWGAGSFIVFALLMRFFLFPRLKKGMDSRYTSIREGHENADATRSSARSEVAQYEAALVAAKAEASKVIDAARATLEGERQTAITAANARIATEREAAMSAADAARTAGRSQVESAVVDVVNSAVEVATGKRPDGSAVSRAVAEAMSAGVR</sequence>
<dbReference type="GO" id="GO:0046961">
    <property type="term" value="F:proton-transporting ATPase activity, rotational mechanism"/>
    <property type="evidence" value="ECO:0007669"/>
    <property type="project" value="TreeGrafter"/>
</dbReference>
<dbReference type="InterPro" id="IPR002146">
    <property type="entry name" value="ATP_synth_b/b'su_bac/chlpt"/>
</dbReference>
<evidence type="ECO:0000256" key="1">
    <source>
        <dbReference type="ARBA" id="ARBA00004167"/>
    </source>
</evidence>
<keyword evidence="10 12" id="KW-0472">Membrane</keyword>
<dbReference type="GO" id="GO:0012505">
    <property type="term" value="C:endomembrane system"/>
    <property type="evidence" value="ECO:0007669"/>
    <property type="project" value="UniProtKB-SubCell"/>
</dbReference>
<keyword evidence="4" id="KW-0813">Transport</keyword>
<dbReference type="InterPro" id="IPR050059">
    <property type="entry name" value="ATP_synthase_B_chain"/>
</dbReference>
<comment type="function">
    <text evidence="11">F(1)F(0) ATP synthase produces ATP from ADP in the presence of a proton or sodium gradient. F-type ATPases consist of two structural domains, F(1) containing the extramembraneous catalytic core and F(0) containing the membrane proton channel, linked together by a central stalk and a peripheral stalk. During catalysis, ATP synthesis in the catalytic domain of F(1) is coupled via a rotary mechanism of the central stalk subunits to proton translocation.</text>
</comment>
<keyword evidence="8 12" id="KW-1133">Transmembrane helix</keyword>
<dbReference type="HAMAP" id="MF_01398">
    <property type="entry name" value="ATP_synth_b_bprime"/>
    <property type="match status" value="1"/>
</dbReference>
<dbReference type="Pfam" id="PF00430">
    <property type="entry name" value="ATP-synt_B"/>
    <property type="match status" value="1"/>
</dbReference>
<evidence type="ECO:0000256" key="11">
    <source>
        <dbReference type="ARBA" id="ARBA00025198"/>
    </source>
</evidence>
<evidence type="ECO:0000256" key="6">
    <source>
        <dbReference type="ARBA" id="ARBA00022692"/>
    </source>
</evidence>
<name>A0A6J6GIV4_9ZZZZ</name>
<dbReference type="EMBL" id="CAEZZV010000032">
    <property type="protein sequence ID" value="CAB4773254.1"/>
    <property type="molecule type" value="Genomic_DNA"/>
</dbReference>
<evidence type="ECO:0000313" key="15">
    <source>
        <dbReference type="EMBL" id="CAB4773254.1"/>
    </source>
</evidence>
<evidence type="ECO:0000256" key="2">
    <source>
        <dbReference type="ARBA" id="ARBA00004308"/>
    </source>
</evidence>
<evidence type="ECO:0000313" key="14">
    <source>
        <dbReference type="EMBL" id="CAB4599034.1"/>
    </source>
</evidence>
<evidence type="ECO:0000256" key="5">
    <source>
        <dbReference type="ARBA" id="ARBA00022547"/>
    </source>
</evidence>
<dbReference type="CDD" id="cd06503">
    <property type="entry name" value="ATP-synt_Fo_b"/>
    <property type="match status" value="1"/>
</dbReference>
<dbReference type="PANTHER" id="PTHR33445:SF1">
    <property type="entry name" value="ATP SYNTHASE SUBUNIT B"/>
    <property type="match status" value="1"/>
</dbReference>
<feature type="transmembrane region" description="Helical" evidence="12">
    <location>
        <begin position="67"/>
        <end position="86"/>
    </location>
</feature>
<accession>A0A6J6GIV4</accession>
<dbReference type="PANTHER" id="PTHR33445">
    <property type="entry name" value="ATP SYNTHASE SUBUNIT B', CHLOROPLASTIC"/>
    <property type="match status" value="1"/>
</dbReference>
<evidence type="ECO:0000256" key="12">
    <source>
        <dbReference type="SAM" id="Phobius"/>
    </source>
</evidence>
<protein>
    <submittedName>
        <fullName evidence="14">Unannotated protein</fullName>
    </submittedName>
</protein>
<keyword evidence="7" id="KW-0375">Hydrogen ion transport</keyword>
<reference evidence="14" key="1">
    <citation type="submission" date="2020-05" db="EMBL/GenBank/DDBJ databases">
        <authorList>
            <person name="Chiriac C."/>
            <person name="Salcher M."/>
            <person name="Ghai R."/>
            <person name="Kavagutti S V."/>
        </authorList>
    </citation>
    <scope>NUCLEOTIDE SEQUENCE</scope>
</reference>
<evidence type="ECO:0000256" key="3">
    <source>
        <dbReference type="ARBA" id="ARBA00005513"/>
    </source>
</evidence>
<dbReference type="EMBL" id="CAEZUK010000077">
    <property type="protein sequence ID" value="CAB4599034.1"/>
    <property type="molecule type" value="Genomic_DNA"/>
</dbReference>
<keyword evidence="9" id="KW-0406">Ion transport</keyword>
<dbReference type="GO" id="GO:0015986">
    <property type="term" value="P:proton motive force-driven ATP synthesis"/>
    <property type="evidence" value="ECO:0007669"/>
    <property type="project" value="InterPro"/>
</dbReference>
<evidence type="ECO:0000256" key="8">
    <source>
        <dbReference type="ARBA" id="ARBA00022989"/>
    </source>
</evidence>
<keyword evidence="6 12" id="KW-0812">Transmembrane</keyword>
<gene>
    <name evidence="13" type="ORF">UFOPK1421_00681</name>
    <name evidence="14" type="ORF">UFOPK1820_00603</name>
    <name evidence="15" type="ORF">UFOPK2921_00382</name>
</gene>
<organism evidence="14">
    <name type="scientific">freshwater metagenome</name>
    <dbReference type="NCBI Taxonomy" id="449393"/>
    <lineage>
        <taxon>unclassified sequences</taxon>
        <taxon>metagenomes</taxon>
        <taxon>ecological metagenomes</taxon>
    </lineage>
</organism>
<keyword evidence="5" id="KW-0138">CF(0)</keyword>
<evidence type="ECO:0000256" key="4">
    <source>
        <dbReference type="ARBA" id="ARBA00022448"/>
    </source>
</evidence>
<dbReference type="AlphaFoldDB" id="A0A6J6GIV4"/>
<comment type="similarity">
    <text evidence="3">Belongs to the ATPase B chain family.</text>
</comment>
<evidence type="ECO:0000256" key="9">
    <source>
        <dbReference type="ARBA" id="ARBA00023065"/>
    </source>
</evidence>